<dbReference type="KEGG" id="vvy:VV2030"/>
<dbReference type="GO" id="GO:0007165">
    <property type="term" value="P:signal transduction"/>
    <property type="evidence" value="ECO:0007669"/>
    <property type="project" value="InterPro"/>
</dbReference>
<dbReference type="HOGENOM" id="CLU_605326_0_0_6"/>
<evidence type="ECO:0000259" key="3">
    <source>
        <dbReference type="PROSITE" id="PS50885"/>
    </source>
</evidence>
<dbReference type="PANTHER" id="PTHR46663:SF2">
    <property type="entry name" value="GGDEF DOMAIN-CONTAINING PROTEIN"/>
    <property type="match status" value="1"/>
</dbReference>
<accession>Q7MJY0</accession>
<evidence type="ECO:0000259" key="4">
    <source>
        <dbReference type="PROSITE" id="PS50887"/>
    </source>
</evidence>
<dbReference type="InterPro" id="IPR029787">
    <property type="entry name" value="Nucleotide_cyclase"/>
</dbReference>
<dbReference type="CDD" id="cd01949">
    <property type="entry name" value="GGDEF"/>
    <property type="match status" value="1"/>
</dbReference>
<dbReference type="InterPro" id="IPR003660">
    <property type="entry name" value="HAMP_dom"/>
</dbReference>
<dbReference type="NCBIfam" id="TIGR00254">
    <property type="entry name" value="GGDEF"/>
    <property type="match status" value="1"/>
</dbReference>
<keyword evidence="2" id="KW-0472">Membrane</keyword>
<feature type="domain" description="GGDEF" evidence="4">
    <location>
        <begin position="294"/>
        <end position="428"/>
    </location>
</feature>
<dbReference type="SUPFAM" id="SSF55073">
    <property type="entry name" value="Nucleotide cyclase"/>
    <property type="match status" value="1"/>
</dbReference>
<dbReference type="Pfam" id="PF00990">
    <property type="entry name" value="GGDEF"/>
    <property type="match status" value="1"/>
</dbReference>
<feature type="transmembrane region" description="Helical" evidence="2">
    <location>
        <begin position="160"/>
        <end position="183"/>
    </location>
</feature>
<dbReference type="PANTHER" id="PTHR46663">
    <property type="entry name" value="DIGUANYLATE CYCLASE DGCT-RELATED"/>
    <property type="match status" value="1"/>
</dbReference>
<gene>
    <name evidence="5" type="ordered locus">VV2030</name>
</gene>
<dbReference type="InterPro" id="IPR043128">
    <property type="entry name" value="Rev_trsase/Diguanyl_cyclase"/>
</dbReference>
<dbReference type="InterPro" id="IPR000160">
    <property type="entry name" value="GGDEF_dom"/>
</dbReference>
<evidence type="ECO:0000256" key="2">
    <source>
        <dbReference type="SAM" id="Phobius"/>
    </source>
</evidence>
<dbReference type="eggNOG" id="COG2199">
    <property type="taxonomic scope" value="Bacteria"/>
</dbReference>
<dbReference type="AlphaFoldDB" id="Q7MJY0"/>
<name>Q7MJY0_VIBVY</name>
<sequence length="440" mass="49939">MARMGSLTQKLTLLFFSTLLVVGVVAHSLLNVYEEQNSIRQEMAVINLTQSNLEQLRNQLSLFLQYQDEESYDQLFVAQQKLSEHIQQTSGFHRTMSNLERMCKTFQDLLIHERSLGNANYAAKELLHSRYNMIVLSMDEELSFLQRNVLEKRLGQLTNVIVKSGISLVCFTLLVSVVTFLILKRFKKGCSVLQSGFNQLSHGDLESRISSKGIDEEFVVVADRFNSMKTSLRQITVTREQLELEVLRQTAELRAQKEQLVYLSERDPLTGLKNRRAFMTALEDAAIKANRSGLKMALLFIDLNKFKEVNDTYGHDAGDEILCRVAERMVDCFRHSDILGRLGGDEFVVCLDLLKSYDGVISKAEQFAEQMSAPILFHGHHLQVTPSIGISCYPDQSSSILELVKLADEDMYQAKNANGDFVVSRFLAQAPDMALLKEFK</sequence>
<organism evidence="5 6">
    <name type="scientific">Vibrio vulnificus (strain YJ016)</name>
    <dbReference type="NCBI Taxonomy" id="196600"/>
    <lineage>
        <taxon>Bacteria</taxon>
        <taxon>Pseudomonadati</taxon>
        <taxon>Pseudomonadota</taxon>
        <taxon>Gammaproteobacteria</taxon>
        <taxon>Vibrionales</taxon>
        <taxon>Vibrionaceae</taxon>
        <taxon>Vibrio</taxon>
    </lineage>
</organism>
<dbReference type="InterPro" id="IPR052163">
    <property type="entry name" value="DGC-Regulatory_Protein"/>
</dbReference>
<keyword evidence="2" id="KW-1133">Transmembrane helix</keyword>
<evidence type="ECO:0000313" key="6">
    <source>
        <dbReference type="Proteomes" id="UP000002675"/>
    </source>
</evidence>
<evidence type="ECO:0000313" key="5">
    <source>
        <dbReference type="EMBL" id="BAC94794.1"/>
    </source>
</evidence>
<dbReference type="GO" id="GO:0016020">
    <property type="term" value="C:membrane"/>
    <property type="evidence" value="ECO:0007669"/>
    <property type="project" value="InterPro"/>
</dbReference>
<dbReference type="PROSITE" id="PS50887">
    <property type="entry name" value="GGDEF"/>
    <property type="match status" value="1"/>
</dbReference>
<protein>
    <submittedName>
        <fullName evidence="5">GGDEF family protein</fullName>
    </submittedName>
</protein>
<comment type="cofactor">
    <cofactor evidence="1">
        <name>Mg(2+)</name>
        <dbReference type="ChEBI" id="CHEBI:18420"/>
    </cofactor>
</comment>
<dbReference type="FunFam" id="3.30.70.270:FF:000001">
    <property type="entry name" value="Diguanylate cyclase domain protein"/>
    <property type="match status" value="1"/>
</dbReference>
<dbReference type="EMBL" id="BA000037">
    <property type="protein sequence ID" value="BAC94794.1"/>
    <property type="molecule type" value="Genomic_DNA"/>
</dbReference>
<dbReference type="Proteomes" id="UP000002675">
    <property type="component" value="Chromosome I"/>
</dbReference>
<dbReference type="PROSITE" id="PS50885">
    <property type="entry name" value="HAMP"/>
    <property type="match status" value="1"/>
</dbReference>
<dbReference type="STRING" id="672.VV93_v1c17910"/>
<dbReference type="Gene3D" id="6.10.340.10">
    <property type="match status" value="1"/>
</dbReference>
<dbReference type="GO" id="GO:0003824">
    <property type="term" value="F:catalytic activity"/>
    <property type="evidence" value="ECO:0007669"/>
    <property type="project" value="UniProtKB-ARBA"/>
</dbReference>
<proteinExistence type="predicted"/>
<feature type="domain" description="HAMP" evidence="3">
    <location>
        <begin position="184"/>
        <end position="237"/>
    </location>
</feature>
<dbReference type="SMART" id="SM00267">
    <property type="entry name" value="GGDEF"/>
    <property type="match status" value="1"/>
</dbReference>
<reference evidence="5 6" key="1">
    <citation type="journal article" date="2003" name="Genome Res.">
        <title>Comparative genome analysis of Vibrio vulnificus, a marine pathogen.</title>
        <authorList>
            <person name="Chen C.Y."/>
            <person name="Wu K.M."/>
            <person name="Chang Y.C."/>
            <person name="Chang C.H."/>
            <person name="Tsai H.C."/>
            <person name="Liao T.L."/>
            <person name="Liu Y.M."/>
            <person name="Chen H.J."/>
            <person name="Shen A.B."/>
            <person name="Li J.C."/>
            <person name="Su T.L."/>
            <person name="Shao C.P."/>
            <person name="Lee C.T."/>
            <person name="Hor L.I."/>
            <person name="Tsai S.F."/>
        </authorList>
    </citation>
    <scope>NUCLEOTIDE SEQUENCE [LARGE SCALE GENOMIC DNA]</scope>
    <source>
        <strain evidence="5 6">YJ016</strain>
    </source>
</reference>
<evidence type="ECO:0000256" key="1">
    <source>
        <dbReference type="ARBA" id="ARBA00001946"/>
    </source>
</evidence>
<dbReference type="Gene3D" id="3.30.70.270">
    <property type="match status" value="1"/>
</dbReference>
<keyword evidence="2" id="KW-0812">Transmembrane</keyword>